<dbReference type="Gene3D" id="3.40.190.290">
    <property type="match status" value="1"/>
</dbReference>
<evidence type="ECO:0000256" key="4">
    <source>
        <dbReference type="ARBA" id="ARBA00023163"/>
    </source>
</evidence>
<dbReference type="Pfam" id="PF00126">
    <property type="entry name" value="HTH_1"/>
    <property type="match status" value="1"/>
</dbReference>
<dbReference type="PROSITE" id="PS50931">
    <property type="entry name" value="HTH_LYSR"/>
    <property type="match status" value="1"/>
</dbReference>
<comment type="similarity">
    <text evidence="1">Belongs to the LysR transcriptional regulatory family.</text>
</comment>
<dbReference type="PANTHER" id="PTHR30346:SF29">
    <property type="entry name" value="LYSR SUBSTRATE-BINDING"/>
    <property type="match status" value="1"/>
</dbReference>
<dbReference type="InterPro" id="IPR000847">
    <property type="entry name" value="LysR_HTH_N"/>
</dbReference>
<keyword evidence="7" id="KW-1185">Reference proteome</keyword>
<dbReference type="Gene3D" id="1.10.10.10">
    <property type="entry name" value="Winged helix-like DNA-binding domain superfamily/Winged helix DNA-binding domain"/>
    <property type="match status" value="1"/>
</dbReference>
<dbReference type="InterPro" id="IPR036388">
    <property type="entry name" value="WH-like_DNA-bd_sf"/>
</dbReference>
<dbReference type="PANTHER" id="PTHR30346">
    <property type="entry name" value="TRANSCRIPTIONAL DUAL REGULATOR HCAR-RELATED"/>
    <property type="match status" value="1"/>
</dbReference>
<evidence type="ECO:0000256" key="3">
    <source>
        <dbReference type="ARBA" id="ARBA00023125"/>
    </source>
</evidence>
<sequence>MVGAMDLNRVRTFLAVVVEGTVHGAAGNLGYTPSAVSQQLHALQREVGLELLERHGRGLRLTAVGRRFAAEAEALLDQASRLNSLAADLRQGRTGSLTIMHLNSVGGAWIPQIAARMAEEFPALRLDFRLWEHSQGRGEDPDVEINLAGAWPQSAAATETYETRELLTEPYVVVLPAGHRLAGRPEVELEDLRQESWIDNTGTQGSCSRIVHDACAARGFSPPYRMETQGDGTAVAFVETGAGITLMPQLSFATARADLSKVAVARVVNPTPTRTLLVRTKRTLLNNPAVQRILQLLQEQTAVTTEHAEAVQEQQAALDYQGAHDEQKTMAIS</sequence>
<dbReference type="SUPFAM" id="SSF53850">
    <property type="entry name" value="Periplasmic binding protein-like II"/>
    <property type="match status" value="1"/>
</dbReference>
<evidence type="ECO:0000259" key="5">
    <source>
        <dbReference type="PROSITE" id="PS50931"/>
    </source>
</evidence>
<proteinExistence type="inferred from homology"/>
<keyword evidence="4" id="KW-0804">Transcription</keyword>
<evidence type="ECO:0000256" key="2">
    <source>
        <dbReference type="ARBA" id="ARBA00023015"/>
    </source>
</evidence>
<keyword evidence="3" id="KW-0238">DNA-binding</keyword>
<dbReference type="SUPFAM" id="SSF46785">
    <property type="entry name" value="Winged helix' DNA-binding domain"/>
    <property type="match status" value="1"/>
</dbReference>
<dbReference type="EMBL" id="BAABLW010000007">
    <property type="protein sequence ID" value="GAA4918710.1"/>
    <property type="molecule type" value="Genomic_DNA"/>
</dbReference>
<evidence type="ECO:0000313" key="6">
    <source>
        <dbReference type="EMBL" id="GAA4918710.1"/>
    </source>
</evidence>
<organism evidence="6 7">
    <name type="scientific">Nesterenkonia rhizosphaerae</name>
    <dbReference type="NCBI Taxonomy" id="1348272"/>
    <lineage>
        <taxon>Bacteria</taxon>
        <taxon>Bacillati</taxon>
        <taxon>Actinomycetota</taxon>
        <taxon>Actinomycetes</taxon>
        <taxon>Micrococcales</taxon>
        <taxon>Micrococcaceae</taxon>
        <taxon>Nesterenkonia</taxon>
    </lineage>
</organism>
<comment type="caution">
    <text evidence="6">The sequence shown here is derived from an EMBL/GenBank/DDBJ whole genome shotgun (WGS) entry which is preliminary data.</text>
</comment>
<evidence type="ECO:0000313" key="7">
    <source>
        <dbReference type="Proteomes" id="UP001500368"/>
    </source>
</evidence>
<dbReference type="Proteomes" id="UP001500368">
    <property type="component" value="Unassembled WGS sequence"/>
</dbReference>
<feature type="domain" description="HTH lysR-type" evidence="5">
    <location>
        <begin position="5"/>
        <end position="62"/>
    </location>
</feature>
<evidence type="ECO:0000256" key="1">
    <source>
        <dbReference type="ARBA" id="ARBA00009437"/>
    </source>
</evidence>
<protein>
    <submittedName>
        <fullName evidence="6">LysR family transcriptional regulator</fullName>
    </submittedName>
</protein>
<keyword evidence="2" id="KW-0805">Transcription regulation</keyword>
<dbReference type="Pfam" id="PF03466">
    <property type="entry name" value="LysR_substrate"/>
    <property type="match status" value="1"/>
</dbReference>
<reference evidence="7" key="1">
    <citation type="journal article" date="2019" name="Int. J. Syst. Evol. Microbiol.">
        <title>The Global Catalogue of Microorganisms (GCM) 10K type strain sequencing project: providing services to taxonomists for standard genome sequencing and annotation.</title>
        <authorList>
            <consortium name="The Broad Institute Genomics Platform"/>
            <consortium name="The Broad Institute Genome Sequencing Center for Infectious Disease"/>
            <person name="Wu L."/>
            <person name="Ma J."/>
        </authorList>
    </citation>
    <scope>NUCLEOTIDE SEQUENCE [LARGE SCALE GENOMIC DNA]</scope>
    <source>
        <strain evidence="7">JCM 19129</strain>
    </source>
</reference>
<name>A0ABP9G1Z6_9MICC</name>
<gene>
    <name evidence="6" type="ORF">GCM10025790_13070</name>
</gene>
<dbReference type="InterPro" id="IPR036390">
    <property type="entry name" value="WH_DNA-bd_sf"/>
</dbReference>
<dbReference type="InterPro" id="IPR005119">
    <property type="entry name" value="LysR_subst-bd"/>
</dbReference>
<accession>A0ABP9G1Z6</accession>